<dbReference type="AlphaFoldDB" id="A0A915D0Z9"/>
<accession>A0A915D0Z9</accession>
<dbReference type="InterPro" id="IPR036397">
    <property type="entry name" value="RNaseH_sf"/>
</dbReference>
<dbReference type="WBParaSite" id="jg14211">
    <property type="protein sequence ID" value="jg14211"/>
    <property type="gene ID" value="jg14211"/>
</dbReference>
<dbReference type="Proteomes" id="UP000887574">
    <property type="component" value="Unplaced"/>
</dbReference>
<dbReference type="Gene3D" id="3.30.420.10">
    <property type="entry name" value="Ribonuclease H-like superfamily/Ribonuclease H"/>
    <property type="match status" value="1"/>
</dbReference>
<evidence type="ECO:0000313" key="3">
    <source>
        <dbReference type="WBParaSite" id="jg14240"/>
    </source>
</evidence>
<proteinExistence type="predicted"/>
<sequence>MCLSRIVYSRLYQSVYKRVQKQKIRSLWAISDVQMVLRCLPASFFLSIGEVENGYDELRAGKAISGLYSIHIVVPCSNHNGSKYFIYFRDISESRPKDWTSKREGNGKRVYSLNADVYVAQLERLNEAIDWKRQWKKNGIIFRQDNARPLIAAKVIRAIEGCGWELLEHPRYSLDGVATDFHVN</sequence>
<keyword evidence="1" id="KW-1185">Reference proteome</keyword>
<dbReference type="InterPro" id="IPR052709">
    <property type="entry name" value="Transposase-MT_Hybrid"/>
</dbReference>
<dbReference type="PANTHER" id="PTHR46060:SF1">
    <property type="entry name" value="MARINER MOS1 TRANSPOSASE-LIKE PROTEIN"/>
    <property type="match status" value="1"/>
</dbReference>
<protein>
    <submittedName>
        <fullName evidence="2 3">Transposase</fullName>
    </submittedName>
</protein>
<organism evidence="1 3">
    <name type="scientific">Ditylenchus dipsaci</name>
    <dbReference type="NCBI Taxonomy" id="166011"/>
    <lineage>
        <taxon>Eukaryota</taxon>
        <taxon>Metazoa</taxon>
        <taxon>Ecdysozoa</taxon>
        <taxon>Nematoda</taxon>
        <taxon>Chromadorea</taxon>
        <taxon>Rhabditida</taxon>
        <taxon>Tylenchina</taxon>
        <taxon>Tylenchomorpha</taxon>
        <taxon>Sphaerularioidea</taxon>
        <taxon>Anguinidae</taxon>
        <taxon>Anguininae</taxon>
        <taxon>Ditylenchus</taxon>
    </lineage>
</organism>
<reference evidence="2 3" key="1">
    <citation type="submission" date="2022-11" db="UniProtKB">
        <authorList>
            <consortium name="WormBaseParasite"/>
        </authorList>
    </citation>
    <scope>IDENTIFICATION</scope>
</reference>
<evidence type="ECO:0000313" key="1">
    <source>
        <dbReference type="Proteomes" id="UP000887574"/>
    </source>
</evidence>
<dbReference type="PANTHER" id="PTHR46060">
    <property type="entry name" value="MARINER MOS1 TRANSPOSASE-LIKE PROTEIN"/>
    <property type="match status" value="1"/>
</dbReference>
<dbReference type="GO" id="GO:0003676">
    <property type="term" value="F:nucleic acid binding"/>
    <property type="evidence" value="ECO:0007669"/>
    <property type="project" value="InterPro"/>
</dbReference>
<dbReference type="WBParaSite" id="jg14240">
    <property type="protein sequence ID" value="jg14240"/>
    <property type="gene ID" value="jg14240"/>
</dbReference>
<name>A0A915D0Z9_9BILA</name>
<evidence type="ECO:0000313" key="2">
    <source>
        <dbReference type="WBParaSite" id="jg14211"/>
    </source>
</evidence>